<feature type="compositionally biased region" description="Low complexity" evidence="1">
    <location>
        <begin position="243"/>
        <end position="252"/>
    </location>
</feature>
<feature type="region of interest" description="Disordered" evidence="1">
    <location>
        <begin position="222"/>
        <end position="252"/>
    </location>
</feature>
<dbReference type="AlphaFoldDB" id="A0A699HJB3"/>
<evidence type="ECO:0000313" key="2">
    <source>
        <dbReference type="EMBL" id="GEY27564.1"/>
    </source>
</evidence>
<protein>
    <submittedName>
        <fullName evidence="2">Uncharacterized protein</fullName>
    </submittedName>
</protein>
<sequence>MISNRFVYKMVTFMVDLYHDGLFASNPLRYLVGEHRVIKDINFKGLRPICNDEQLNDFVQALFDNDCHLDMYIEHQGYDVLEMINDDRHCEDKSDCDFKDVEKGDNLDDVKDIVEFQTKGEENVDIPKLSIDDPWLNKLVGKGRFVGEIEDPIHGLKGMKFESLSQLKPCLANYGVTYGYQLWYIQNDTYKLLVKCGRDVSAGKCAGKRGKKQVQIDYSLDKDKGKVGEGSSHKDLGKGSAGGSSNKSKGKLGLQVPTAAFPIPTRHSGAFLGDMSLGIPFPGDKSSGKRHWGRLVRDSFPGDNPRRK</sequence>
<comment type="caution">
    <text evidence="2">The sequence shown here is derived from an EMBL/GenBank/DDBJ whole genome shotgun (WGS) entry which is preliminary data.</text>
</comment>
<dbReference type="EMBL" id="BKCJ010165273">
    <property type="protein sequence ID" value="GEY27564.1"/>
    <property type="molecule type" value="Genomic_DNA"/>
</dbReference>
<name>A0A699HJB3_TANCI</name>
<feature type="non-terminal residue" evidence="2">
    <location>
        <position position="308"/>
    </location>
</feature>
<evidence type="ECO:0000256" key="1">
    <source>
        <dbReference type="SAM" id="MobiDB-lite"/>
    </source>
</evidence>
<feature type="region of interest" description="Disordered" evidence="1">
    <location>
        <begin position="282"/>
        <end position="308"/>
    </location>
</feature>
<reference evidence="2" key="1">
    <citation type="journal article" date="2019" name="Sci. Rep.">
        <title>Draft genome of Tanacetum cinerariifolium, the natural source of mosquito coil.</title>
        <authorList>
            <person name="Yamashiro T."/>
            <person name="Shiraishi A."/>
            <person name="Satake H."/>
            <person name="Nakayama K."/>
        </authorList>
    </citation>
    <scope>NUCLEOTIDE SEQUENCE</scope>
</reference>
<accession>A0A699HJB3</accession>
<gene>
    <name evidence="2" type="ORF">Tci_399538</name>
</gene>
<proteinExistence type="predicted"/>
<organism evidence="2">
    <name type="scientific">Tanacetum cinerariifolium</name>
    <name type="common">Dalmatian daisy</name>
    <name type="synonym">Chrysanthemum cinerariifolium</name>
    <dbReference type="NCBI Taxonomy" id="118510"/>
    <lineage>
        <taxon>Eukaryota</taxon>
        <taxon>Viridiplantae</taxon>
        <taxon>Streptophyta</taxon>
        <taxon>Embryophyta</taxon>
        <taxon>Tracheophyta</taxon>
        <taxon>Spermatophyta</taxon>
        <taxon>Magnoliopsida</taxon>
        <taxon>eudicotyledons</taxon>
        <taxon>Gunneridae</taxon>
        <taxon>Pentapetalae</taxon>
        <taxon>asterids</taxon>
        <taxon>campanulids</taxon>
        <taxon>Asterales</taxon>
        <taxon>Asteraceae</taxon>
        <taxon>Asteroideae</taxon>
        <taxon>Anthemideae</taxon>
        <taxon>Anthemidinae</taxon>
        <taxon>Tanacetum</taxon>
    </lineage>
</organism>
<feature type="compositionally biased region" description="Basic and acidic residues" evidence="1">
    <location>
        <begin position="222"/>
        <end position="237"/>
    </location>
</feature>